<proteinExistence type="inferred from homology"/>
<keyword evidence="5" id="KW-0413">Isomerase</keyword>
<accession>A0AAN4YRI5</accession>
<gene>
    <name evidence="8" type="ORF">Aory04_000829000</name>
</gene>
<comment type="similarity">
    <text evidence="2">Belongs to the IPP isomerase type 1 family.</text>
</comment>
<evidence type="ECO:0000256" key="5">
    <source>
        <dbReference type="ARBA" id="ARBA00023235"/>
    </source>
</evidence>
<evidence type="ECO:0000259" key="7">
    <source>
        <dbReference type="PROSITE" id="PS51462"/>
    </source>
</evidence>
<dbReference type="EMBL" id="BSYA01000103">
    <property type="protein sequence ID" value="GMG32589.1"/>
    <property type="molecule type" value="Genomic_DNA"/>
</dbReference>
<comment type="catalytic activity">
    <reaction evidence="6">
        <text>isopentenyl diphosphate = dimethylallyl diphosphate</text>
        <dbReference type="Rhea" id="RHEA:23284"/>
        <dbReference type="ChEBI" id="CHEBI:57623"/>
        <dbReference type="ChEBI" id="CHEBI:128769"/>
        <dbReference type="EC" id="5.3.3.2"/>
    </reaction>
    <physiologicalReaction direction="left-to-right" evidence="6">
        <dbReference type="Rhea" id="RHEA:23285"/>
    </physiologicalReaction>
</comment>
<evidence type="ECO:0000256" key="6">
    <source>
        <dbReference type="ARBA" id="ARBA00029294"/>
    </source>
</evidence>
<feature type="domain" description="Nudix hydrolase" evidence="7">
    <location>
        <begin position="73"/>
        <end position="253"/>
    </location>
</feature>
<name>A0AAN4YRI5_ASPOZ</name>
<comment type="pathway">
    <text evidence="1">Isoprenoid biosynthesis; dimethylallyl diphosphate biosynthesis; dimethylallyl diphosphate from isopentenyl diphosphate: step 1/1.</text>
</comment>
<dbReference type="PROSITE" id="PS51462">
    <property type="entry name" value="NUDIX"/>
    <property type="match status" value="1"/>
</dbReference>
<dbReference type="InterPro" id="IPR000086">
    <property type="entry name" value="NUDIX_hydrolase_dom"/>
</dbReference>
<sequence>MLNGPALEPNTLITKSDLLFNMGLTEAGNSAITAENAHELLPEVEALSAVSPVTCGVSAAESGDFEGYDEEQVRLMDEVCIVLDEDDEPIGRASKRVCKRLLLQQRADKKVTFPMMWTNTCCSHPLDIPGERGTNFESAILGAKRATRRKLEQELGIKPEQVPLEDFHYLTGVHYKAPSDGKWGEHESQYYSLHFLDGTYLLTTIVDYILFIQADVDLAVNRNEVQDFRWVSPEDLKNMFATPGLQYTPWLKLICESLLFKWWADLRTPEFQRNTNETIIRRM</sequence>
<evidence type="ECO:0000256" key="1">
    <source>
        <dbReference type="ARBA" id="ARBA00004826"/>
    </source>
</evidence>
<comment type="caution">
    <text evidence="8">The sequence shown here is derived from an EMBL/GenBank/DDBJ whole genome shotgun (WGS) entry which is preliminary data.</text>
</comment>
<organism evidence="8 9">
    <name type="scientific">Aspergillus oryzae</name>
    <name type="common">Yellow koji mold</name>
    <dbReference type="NCBI Taxonomy" id="5062"/>
    <lineage>
        <taxon>Eukaryota</taxon>
        <taxon>Fungi</taxon>
        <taxon>Dikarya</taxon>
        <taxon>Ascomycota</taxon>
        <taxon>Pezizomycotina</taxon>
        <taxon>Eurotiomycetes</taxon>
        <taxon>Eurotiomycetidae</taxon>
        <taxon>Eurotiales</taxon>
        <taxon>Aspergillaceae</taxon>
        <taxon>Aspergillus</taxon>
        <taxon>Aspergillus subgen. Circumdati</taxon>
    </lineage>
</organism>
<dbReference type="InterPro" id="IPR011876">
    <property type="entry name" value="IsopentenylPP_isomerase_typ1"/>
</dbReference>
<evidence type="ECO:0000313" key="9">
    <source>
        <dbReference type="Proteomes" id="UP001165205"/>
    </source>
</evidence>
<dbReference type="GO" id="GO:0004452">
    <property type="term" value="F:isopentenyl-diphosphate delta-isomerase activity"/>
    <property type="evidence" value="ECO:0007669"/>
    <property type="project" value="UniProtKB-EC"/>
</dbReference>
<evidence type="ECO:0000256" key="2">
    <source>
        <dbReference type="ARBA" id="ARBA00007579"/>
    </source>
</evidence>
<evidence type="ECO:0000256" key="3">
    <source>
        <dbReference type="ARBA" id="ARBA00012057"/>
    </source>
</evidence>
<dbReference type="CDD" id="cd02885">
    <property type="entry name" value="NUDIX_IPP_Isomerase"/>
    <property type="match status" value="1"/>
</dbReference>
<dbReference type="PANTHER" id="PTHR10885:SF0">
    <property type="entry name" value="ISOPENTENYL-DIPHOSPHATE DELTA-ISOMERASE"/>
    <property type="match status" value="1"/>
</dbReference>
<keyword evidence="4" id="KW-0414">Isoprene biosynthesis</keyword>
<dbReference type="SUPFAM" id="SSF55811">
    <property type="entry name" value="Nudix"/>
    <property type="match status" value="1"/>
</dbReference>
<reference evidence="8" key="1">
    <citation type="submission" date="2023-04" db="EMBL/GenBank/DDBJ databases">
        <title>Aspergillus oryzae NBRC 4228.</title>
        <authorList>
            <person name="Ichikawa N."/>
            <person name="Sato H."/>
            <person name="Tonouchi N."/>
        </authorList>
    </citation>
    <scope>NUCLEOTIDE SEQUENCE</scope>
    <source>
        <strain evidence="8">NBRC 4228</strain>
    </source>
</reference>
<dbReference type="Proteomes" id="UP001165205">
    <property type="component" value="Unassembled WGS sequence"/>
</dbReference>
<evidence type="ECO:0000313" key="8">
    <source>
        <dbReference type="EMBL" id="GMG32589.1"/>
    </source>
</evidence>
<dbReference type="PANTHER" id="PTHR10885">
    <property type="entry name" value="ISOPENTENYL-DIPHOSPHATE DELTA-ISOMERASE"/>
    <property type="match status" value="1"/>
</dbReference>
<dbReference type="InterPro" id="IPR015797">
    <property type="entry name" value="NUDIX_hydrolase-like_dom_sf"/>
</dbReference>
<protein>
    <recommendedName>
        <fullName evidence="3">isopentenyl-diphosphate Delta-isomerase</fullName>
        <ecNumber evidence="3">5.3.3.2</ecNumber>
    </recommendedName>
</protein>
<dbReference type="GO" id="GO:0009240">
    <property type="term" value="P:isopentenyl diphosphate biosynthetic process"/>
    <property type="evidence" value="ECO:0007669"/>
    <property type="project" value="TreeGrafter"/>
</dbReference>
<evidence type="ECO:0000256" key="4">
    <source>
        <dbReference type="ARBA" id="ARBA00023229"/>
    </source>
</evidence>
<dbReference type="AlphaFoldDB" id="A0AAN4YRI5"/>
<dbReference type="EC" id="5.3.3.2" evidence="3"/>
<dbReference type="GO" id="GO:0005737">
    <property type="term" value="C:cytoplasm"/>
    <property type="evidence" value="ECO:0007669"/>
    <property type="project" value="TreeGrafter"/>
</dbReference>
<dbReference type="Pfam" id="PF00293">
    <property type="entry name" value="NUDIX"/>
    <property type="match status" value="1"/>
</dbReference>
<dbReference type="Gene3D" id="3.90.79.10">
    <property type="entry name" value="Nucleoside Triphosphate Pyrophosphohydrolase"/>
    <property type="match status" value="1"/>
</dbReference>